<dbReference type="PROSITE" id="PS00059">
    <property type="entry name" value="ADH_ZINC"/>
    <property type="match status" value="1"/>
</dbReference>
<dbReference type="InterPro" id="IPR011032">
    <property type="entry name" value="GroES-like_sf"/>
</dbReference>
<feature type="domain" description="Enoyl reductase (ER)" evidence="9">
    <location>
        <begin position="7"/>
        <end position="330"/>
    </location>
</feature>
<dbReference type="EMBL" id="CP036291">
    <property type="protein sequence ID" value="QDU89045.1"/>
    <property type="molecule type" value="Genomic_DNA"/>
</dbReference>
<evidence type="ECO:0000259" key="9">
    <source>
        <dbReference type="SMART" id="SM00829"/>
    </source>
</evidence>
<keyword evidence="6 10" id="KW-0560">Oxidoreductase</keyword>
<evidence type="ECO:0000256" key="5">
    <source>
        <dbReference type="ARBA" id="ARBA00022857"/>
    </source>
</evidence>
<evidence type="ECO:0000256" key="4">
    <source>
        <dbReference type="ARBA" id="ARBA00022833"/>
    </source>
</evidence>
<reference evidence="10 11" key="1">
    <citation type="submission" date="2019-02" db="EMBL/GenBank/DDBJ databases">
        <title>Deep-cultivation of Planctomycetes and their phenomic and genomic characterization uncovers novel biology.</title>
        <authorList>
            <person name="Wiegand S."/>
            <person name="Jogler M."/>
            <person name="Boedeker C."/>
            <person name="Pinto D."/>
            <person name="Vollmers J."/>
            <person name="Rivas-Marin E."/>
            <person name="Kohn T."/>
            <person name="Peeters S.H."/>
            <person name="Heuer A."/>
            <person name="Rast P."/>
            <person name="Oberbeckmann S."/>
            <person name="Bunk B."/>
            <person name="Jeske O."/>
            <person name="Meyerdierks A."/>
            <person name="Storesund J.E."/>
            <person name="Kallscheuer N."/>
            <person name="Luecker S."/>
            <person name="Lage O.M."/>
            <person name="Pohl T."/>
            <person name="Merkel B.J."/>
            <person name="Hornburger P."/>
            <person name="Mueller R.-W."/>
            <person name="Bruemmer F."/>
            <person name="Labrenz M."/>
            <person name="Spormann A.M."/>
            <person name="Op den Camp H."/>
            <person name="Overmann J."/>
            <person name="Amann R."/>
            <person name="Jetten M.S.M."/>
            <person name="Mascher T."/>
            <person name="Medema M.H."/>
            <person name="Devos D.P."/>
            <person name="Kaster A.-K."/>
            <person name="Ovreas L."/>
            <person name="Rohde M."/>
            <person name="Galperin M.Y."/>
            <person name="Jogler C."/>
        </authorList>
    </citation>
    <scope>NUCLEOTIDE SEQUENCE [LARGE SCALE GENOMIC DNA]</scope>
    <source>
        <strain evidence="10 11">Pla175</strain>
    </source>
</reference>
<protein>
    <recommendedName>
        <fullName evidence="7">alcohol dehydrogenase (NADP(+))</fullName>
        <ecNumber evidence="7">1.1.1.2</ecNumber>
    </recommendedName>
</protein>
<dbReference type="Proteomes" id="UP000317429">
    <property type="component" value="Chromosome"/>
</dbReference>
<dbReference type="GO" id="GO:0008270">
    <property type="term" value="F:zinc ion binding"/>
    <property type="evidence" value="ECO:0007669"/>
    <property type="project" value="InterPro"/>
</dbReference>
<evidence type="ECO:0000256" key="1">
    <source>
        <dbReference type="ARBA" id="ARBA00001947"/>
    </source>
</evidence>
<dbReference type="RefSeq" id="WP_145284789.1">
    <property type="nucleotide sequence ID" value="NZ_CP036291.1"/>
</dbReference>
<keyword evidence="3 8" id="KW-0479">Metal-binding</keyword>
<dbReference type="FunFam" id="3.40.50.720:FF:000022">
    <property type="entry name" value="Cinnamyl alcohol dehydrogenase"/>
    <property type="match status" value="1"/>
</dbReference>
<dbReference type="InterPro" id="IPR047109">
    <property type="entry name" value="CAD-like"/>
</dbReference>
<evidence type="ECO:0000256" key="2">
    <source>
        <dbReference type="ARBA" id="ARBA00008072"/>
    </source>
</evidence>
<accession>A0A518DC40</accession>
<dbReference type="Pfam" id="PF08240">
    <property type="entry name" value="ADH_N"/>
    <property type="match status" value="1"/>
</dbReference>
<comment type="cofactor">
    <cofactor evidence="1 8">
        <name>Zn(2+)</name>
        <dbReference type="ChEBI" id="CHEBI:29105"/>
    </cofactor>
</comment>
<evidence type="ECO:0000256" key="3">
    <source>
        <dbReference type="ARBA" id="ARBA00022723"/>
    </source>
</evidence>
<dbReference type="InterPro" id="IPR020843">
    <property type="entry name" value="ER"/>
</dbReference>
<keyword evidence="5" id="KW-0521">NADP</keyword>
<name>A0A518DC40_9BACT</name>
<dbReference type="EC" id="1.1.1.2" evidence="7"/>
<keyword evidence="11" id="KW-1185">Reference proteome</keyword>
<evidence type="ECO:0000256" key="6">
    <source>
        <dbReference type="ARBA" id="ARBA00023002"/>
    </source>
</evidence>
<dbReference type="KEGG" id="pnd:Pla175_24310"/>
<evidence type="ECO:0000256" key="7">
    <source>
        <dbReference type="ARBA" id="ARBA00024074"/>
    </source>
</evidence>
<keyword evidence="4 8" id="KW-0862">Zinc</keyword>
<organism evidence="10 11">
    <name type="scientific">Pirellulimonas nuda</name>
    <dbReference type="NCBI Taxonomy" id="2528009"/>
    <lineage>
        <taxon>Bacteria</taxon>
        <taxon>Pseudomonadati</taxon>
        <taxon>Planctomycetota</taxon>
        <taxon>Planctomycetia</taxon>
        <taxon>Pirellulales</taxon>
        <taxon>Lacipirellulaceae</taxon>
        <taxon>Pirellulimonas</taxon>
    </lineage>
</organism>
<dbReference type="AlphaFoldDB" id="A0A518DC40"/>
<dbReference type="SUPFAM" id="SSF50129">
    <property type="entry name" value="GroES-like"/>
    <property type="match status" value="1"/>
</dbReference>
<dbReference type="GO" id="GO:0008106">
    <property type="term" value="F:alcohol dehydrogenase (NADP+) activity"/>
    <property type="evidence" value="ECO:0007669"/>
    <property type="project" value="UniProtKB-EC"/>
</dbReference>
<evidence type="ECO:0000256" key="8">
    <source>
        <dbReference type="RuleBase" id="RU361277"/>
    </source>
</evidence>
<dbReference type="OrthoDB" id="9806940at2"/>
<dbReference type="CDD" id="cd05283">
    <property type="entry name" value="CAD1"/>
    <property type="match status" value="1"/>
</dbReference>
<dbReference type="Pfam" id="PF00107">
    <property type="entry name" value="ADH_zinc_N"/>
    <property type="match status" value="1"/>
</dbReference>
<dbReference type="InterPro" id="IPR002328">
    <property type="entry name" value="ADH_Zn_CS"/>
</dbReference>
<evidence type="ECO:0000313" key="11">
    <source>
        <dbReference type="Proteomes" id="UP000317429"/>
    </source>
</evidence>
<dbReference type="InterPro" id="IPR013154">
    <property type="entry name" value="ADH-like_N"/>
</dbReference>
<evidence type="ECO:0000313" key="10">
    <source>
        <dbReference type="EMBL" id="QDU89045.1"/>
    </source>
</evidence>
<dbReference type="PANTHER" id="PTHR42683">
    <property type="entry name" value="ALDEHYDE REDUCTASE"/>
    <property type="match status" value="1"/>
</dbReference>
<dbReference type="SUPFAM" id="SSF51735">
    <property type="entry name" value="NAD(P)-binding Rossmann-fold domains"/>
    <property type="match status" value="1"/>
</dbReference>
<dbReference type="SMART" id="SM00829">
    <property type="entry name" value="PKS_ER"/>
    <property type="match status" value="1"/>
</dbReference>
<gene>
    <name evidence="10" type="primary">ahr</name>
    <name evidence="10" type="ORF">Pla175_24310</name>
</gene>
<dbReference type="InterPro" id="IPR013149">
    <property type="entry name" value="ADH-like_C"/>
</dbReference>
<sequence length="334" mass="36171">MFKAYAASSSESGFEVIEFDPGPLGADEVEVAVEYCGLCHSDLSMKRNEWNMTEYPFVGGHEVAGRIEQLGSDVQGLEVGQRVGIGWTSASCLRCDQCQSGYQNRCPTAEGTIVGRHGGFADRVRAQAAWTIPIPEGVDSVDCGPLFCGGLTVFNPFVENSILPTARVAVIGIGGLGHMALQFANAWGCDVTVFSTSPDKEEEARQMGAHQFLSTRDPQALESVVGKFDMVLDTVDASLDWDAYLATLRPGGKLHMVGAAEKVEATVFPMIMGQKSIGASPTGSITRAKEMLEFCARHQIKPMVENFAMSDINTAFQRLIDGKARYRIVLKADW</sequence>
<proteinExistence type="inferred from homology"/>
<dbReference type="InterPro" id="IPR036291">
    <property type="entry name" value="NAD(P)-bd_dom_sf"/>
</dbReference>
<dbReference type="Gene3D" id="3.40.50.720">
    <property type="entry name" value="NAD(P)-binding Rossmann-like Domain"/>
    <property type="match status" value="1"/>
</dbReference>
<dbReference type="Gene3D" id="3.90.180.10">
    <property type="entry name" value="Medium-chain alcohol dehydrogenases, catalytic domain"/>
    <property type="match status" value="1"/>
</dbReference>
<comment type="similarity">
    <text evidence="2 8">Belongs to the zinc-containing alcohol dehydrogenase family.</text>
</comment>
<dbReference type="FunFam" id="3.90.180.10:FF:000018">
    <property type="entry name" value="NAD(P)-dependent alcohol dehydrogenase"/>
    <property type="match status" value="1"/>
</dbReference>